<feature type="region of interest" description="Disordered" evidence="1">
    <location>
        <begin position="77"/>
        <end position="132"/>
    </location>
</feature>
<proteinExistence type="predicted"/>
<organism evidence="2 3">
    <name type="scientific">Amniculicola lignicola CBS 123094</name>
    <dbReference type="NCBI Taxonomy" id="1392246"/>
    <lineage>
        <taxon>Eukaryota</taxon>
        <taxon>Fungi</taxon>
        <taxon>Dikarya</taxon>
        <taxon>Ascomycota</taxon>
        <taxon>Pezizomycotina</taxon>
        <taxon>Dothideomycetes</taxon>
        <taxon>Pleosporomycetidae</taxon>
        <taxon>Pleosporales</taxon>
        <taxon>Amniculicolaceae</taxon>
        <taxon>Amniculicola</taxon>
    </lineage>
</organism>
<dbReference type="Pfam" id="PF04749">
    <property type="entry name" value="PLAC8"/>
    <property type="match status" value="1"/>
</dbReference>
<feature type="compositionally biased region" description="Polar residues" evidence="1">
    <location>
        <begin position="94"/>
        <end position="113"/>
    </location>
</feature>
<reference evidence="2" key="1">
    <citation type="journal article" date="2020" name="Stud. Mycol.">
        <title>101 Dothideomycetes genomes: a test case for predicting lifestyles and emergence of pathogens.</title>
        <authorList>
            <person name="Haridas S."/>
            <person name="Albert R."/>
            <person name="Binder M."/>
            <person name="Bloem J."/>
            <person name="Labutti K."/>
            <person name="Salamov A."/>
            <person name="Andreopoulos B."/>
            <person name="Baker S."/>
            <person name="Barry K."/>
            <person name="Bills G."/>
            <person name="Bluhm B."/>
            <person name="Cannon C."/>
            <person name="Castanera R."/>
            <person name="Culley D."/>
            <person name="Daum C."/>
            <person name="Ezra D."/>
            <person name="Gonzalez J."/>
            <person name="Henrissat B."/>
            <person name="Kuo A."/>
            <person name="Liang C."/>
            <person name="Lipzen A."/>
            <person name="Lutzoni F."/>
            <person name="Magnuson J."/>
            <person name="Mondo S."/>
            <person name="Nolan M."/>
            <person name="Ohm R."/>
            <person name="Pangilinan J."/>
            <person name="Park H.-J."/>
            <person name="Ramirez L."/>
            <person name="Alfaro M."/>
            <person name="Sun H."/>
            <person name="Tritt A."/>
            <person name="Yoshinaga Y."/>
            <person name="Zwiers L.-H."/>
            <person name="Turgeon B."/>
            <person name="Goodwin S."/>
            <person name="Spatafora J."/>
            <person name="Crous P."/>
            <person name="Grigoriev I."/>
        </authorList>
    </citation>
    <scope>NUCLEOTIDE SEQUENCE</scope>
    <source>
        <strain evidence="2">CBS 123094</strain>
    </source>
</reference>
<evidence type="ECO:0000313" key="3">
    <source>
        <dbReference type="Proteomes" id="UP000799779"/>
    </source>
</evidence>
<evidence type="ECO:0000256" key="1">
    <source>
        <dbReference type="SAM" id="MobiDB-lite"/>
    </source>
</evidence>
<feature type="region of interest" description="Disordered" evidence="1">
    <location>
        <begin position="1"/>
        <end position="55"/>
    </location>
</feature>
<accession>A0A6A5WGB9</accession>
<name>A0A6A5WGB9_9PLEO</name>
<dbReference type="PANTHER" id="PTHR15907">
    <property type="entry name" value="DUF614 FAMILY PROTEIN-RELATED"/>
    <property type="match status" value="1"/>
</dbReference>
<dbReference type="InterPro" id="IPR006461">
    <property type="entry name" value="PLAC_motif_containing"/>
</dbReference>
<evidence type="ECO:0000313" key="2">
    <source>
        <dbReference type="EMBL" id="KAF1999974.1"/>
    </source>
</evidence>
<sequence length="406" mass="44626">MHPSHKGGYGQARQNQRFSWQPPLETPPEEDAPSYEVSQQQQQQQRQSVHINTNVNRNDRAFSYAQTPIEHRAPNYTTAASEPLPGPSSPIAFQPQSPYSANSAIPQPQSPTYGRTPFTPLAPNPSAQPAAFSPVSPIAALPRIQTQGTNHARQRSNLSPLNTNVGQYAAPPVPPMPAHTADAGPLPSKTPITPISSGPLKKDIPLSPIHSRASYPAEPYSPHGFTTNPGREVFSPDAAHGPNGLDFALHQPGQIAHPNMESENSREWKHSLCECTGDIGTCLTGLFCPCILYGRTAYRLSQRSNKQDPTNLLDHSNTNGHCMLMGVSCGLWWLYPMIQRTRIRHLYKLGGSFTSDLLKGCCCCCCVAVQNEREVRDREESSRRWAGPASTEVYTRPEMMTYPSRG</sequence>
<dbReference type="OrthoDB" id="1045822at2759"/>
<dbReference type="AlphaFoldDB" id="A0A6A5WGB9"/>
<dbReference type="Proteomes" id="UP000799779">
    <property type="component" value="Unassembled WGS sequence"/>
</dbReference>
<keyword evidence="3" id="KW-1185">Reference proteome</keyword>
<feature type="region of interest" description="Disordered" evidence="1">
    <location>
        <begin position="146"/>
        <end position="166"/>
    </location>
</feature>
<protein>
    <submittedName>
        <fullName evidence="2">PLAC8-domain-containing protein</fullName>
    </submittedName>
</protein>
<gene>
    <name evidence="2" type="ORF">P154DRAFT_212342</name>
</gene>
<dbReference type="NCBIfam" id="TIGR01571">
    <property type="entry name" value="A_thal_Cys_rich"/>
    <property type="match status" value="1"/>
</dbReference>
<dbReference type="EMBL" id="ML977592">
    <property type="protein sequence ID" value="KAF1999974.1"/>
    <property type="molecule type" value="Genomic_DNA"/>
</dbReference>